<feature type="region of interest" description="Disordered" evidence="1">
    <location>
        <begin position="198"/>
        <end position="250"/>
    </location>
</feature>
<dbReference type="InterPro" id="IPR031367">
    <property type="entry name" value="CCDC24"/>
</dbReference>
<feature type="compositionally biased region" description="Gly residues" evidence="1">
    <location>
        <begin position="199"/>
        <end position="211"/>
    </location>
</feature>
<feature type="region of interest" description="Disordered" evidence="1">
    <location>
        <begin position="295"/>
        <end position="485"/>
    </location>
</feature>
<gene>
    <name evidence="2" type="ORF">Esi_0388_0014</name>
</gene>
<dbReference type="PANTHER" id="PTHR28601">
    <property type="entry name" value="COILED-COIL DOMAIN-CONTAINING PROTEIN 24"/>
    <property type="match status" value="1"/>
</dbReference>
<dbReference type="OrthoDB" id="10517443at2759"/>
<sequence>MSRCESPLWAIETVEEQHTAGGAPRSLWDRIESHLRPQENQNKQTWQKIAARPTMAPGLERTLLEAHLRLLLGKLGVPSGNQGGKGGLASMSPSSSGGGGGSGCGSASVGRPRPHTFREDDLCRRSSTRPCCATTAGSPGEDSSPRRKCLNGRKASYARRRSSSSSSCSEPTTPYVPLETQQDRAVYEFLSTSGECDGLSGGAAGRGGNGTHGEAERGGSEGAAVGNSRSRPGTGRRPGSSRSARSAPECLESGRCVTVATIDTALGELRAAFEEEAQNLLEEVADLTGLLEDEAAVKADDERQSRRHLGPKAGDYGGKSNAAAAAANDPIPSSELRRYGKKLEEAVRSREHAADVAQRLALPRQRAPGLEPGCGGKDGKKKGRGGMTVAPVSRSSRSSEDLPGSTARLESSRHRGPGVGRKASIGRGSGSIGSGPSVEDKARGEDKAVGRRGGGGERGALATKLRGAVRASREEEVVDDDKYWK</sequence>
<accession>D8LM71</accession>
<evidence type="ECO:0000313" key="3">
    <source>
        <dbReference type="Proteomes" id="UP000002630"/>
    </source>
</evidence>
<dbReference type="EMBL" id="FN648584">
    <property type="protein sequence ID" value="CBN79704.1"/>
    <property type="molecule type" value="Genomic_DNA"/>
</dbReference>
<feature type="compositionally biased region" description="Basic residues" evidence="1">
    <location>
        <begin position="146"/>
        <end position="162"/>
    </location>
</feature>
<reference evidence="2 3" key="1">
    <citation type="journal article" date="2010" name="Nature">
        <title>The Ectocarpus genome and the independent evolution of multicellularity in brown algae.</title>
        <authorList>
            <person name="Cock J.M."/>
            <person name="Sterck L."/>
            <person name="Rouze P."/>
            <person name="Scornet D."/>
            <person name="Allen A.E."/>
            <person name="Amoutzias G."/>
            <person name="Anthouard V."/>
            <person name="Artiguenave F."/>
            <person name="Aury J.M."/>
            <person name="Badger J.H."/>
            <person name="Beszteri B."/>
            <person name="Billiau K."/>
            <person name="Bonnet E."/>
            <person name="Bothwell J.H."/>
            <person name="Bowler C."/>
            <person name="Boyen C."/>
            <person name="Brownlee C."/>
            <person name="Carrano C.J."/>
            <person name="Charrier B."/>
            <person name="Cho G.Y."/>
            <person name="Coelho S.M."/>
            <person name="Collen J."/>
            <person name="Corre E."/>
            <person name="Da Silva C."/>
            <person name="Delage L."/>
            <person name="Delaroque N."/>
            <person name="Dittami S.M."/>
            <person name="Doulbeau S."/>
            <person name="Elias M."/>
            <person name="Farnham G."/>
            <person name="Gachon C.M."/>
            <person name="Gschloessl B."/>
            <person name="Heesch S."/>
            <person name="Jabbari K."/>
            <person name="Jubin C."/>
            <person name="Kawai H."/>
            <person name="Kimura K."/>
            <person name="Kloareg B."/>
            <person name="Kupper F.C."/>
            <person name="Lang D."/>
            <person name="Le Bail A."/>
            <person name="Leblanc C."/>
            <person name="Lerouge P."/>
            <person name="Lohr M."/>
            <person name="Lopez P.J."/>
            <person name="Martens C."/>
            <person name="Maumus F."/>
            <person name="Michel G."/>
            <person name="Miranda-Saavedra D."/>
            <person name="Morales J."/>
            <person name="Moreau H."/>
            <person name="Motomura T."/>
            <person name="Nagasato C."/>
            <person name="Napoli C.A."/>
            <person name="Nelson D.R."/>
            <person name="Nyvall-Collen P."/>
            <person name="Peters A.F."/>
            <person name="Pommier C."/>
            <person name="Potin P."/>
            <person name="Poulain J."/>
            <person name="Quesneville H."/>
            <person name="Read B."/>
            <person name="Rensing S.A."/>
            <person name="Ritter A."/>
            <person name="Rousvoal S."/>
            <person name="Samanta M."/>
            <person name="Samson G."/>
            <person name="Schroeder D.C."/>
            <person name="Segurens B."/>
            <person name="Strittmatter M."/>
            <person name="Tonon T."/>
            <person name="Tregear J.W."/>
            <person name="Valentin K."/>
            <person name="von Dassow P."/>
            <person name="Yamagishi T."/>
            <person name="Van de Peer Y."/>
            <person name="Wincker P."/>
        </authorList>
    </citation>
    <scope>NUCLEOTIDE SEQUENCE [LARGE SCALE GENOMIC DNA]</scope>
    <source>
        <strain evidence="3">Ec32 / CCAP1310/4</strain>
    </source>
</reference>
<feature type="region of interest" description="Disordered" evidence="1">
    <location>
        <begin position="83"/>
        <end position="181"/>
    </location>
</feature>
<dbReference type="AlphaFoldDB" id="D8LM71"/>
<dbReference type="InParanoid" id="D8LM71"/>
<organism evidence="2 3">
    <name type="scientific">Ectocarpus siliculosus</name>
    <name type="common">Brown alga</name>
    <name type="synonym">Conferva siliculosa</name>
    <dbReference type="NCBI Taxonomy" id="2880"/>
    <lineage>
        <taxon>Eukaryota</taxon>
        <taxon>Sar</taxon>
        <taxon>Stramenopiles</taxon>
        <taxon>Ochrophyta</taxon>
        <taxon>PX clade</taxon>
        <taxon>Phaeophyceae</taxon>
        <taxon>Ectocarpales</taxon>
        <taxon>Ectocarpaceae</taxon>
        <taxon>Ectocarpus</taxon>
    </lineage>
</organism>
<feature type="compositionally biased region" description="Low complexity" evidence="1">
    <location>
        <begin position="222"/>
        <end position="248"/>
    </location>
</feature>
<keyword evidence="3" id="KW-1185">Reference proteome</keyword>
<dbReference type="EMBL" id="FN649738">
    <property type="protein sequence ID" value="CBN79704.1"/>
    <property type="molecule type" value="Genomic_DNA"/>
</dbReference>
<feature type="compositionally biased region" description="Basic and acidic residues" evidence="1">
    <location>
        <begin position="438"/>
        <end position="449"/>
    </location>
</feature>
<dbReference type="PANTHER" id="PTHR28601:SF1">
    <property type="entry name" value="COILED-COIL DOMAIN-CONTAINING PROTEIN 24"/>
    <property type="match status" value="1"/>
</dbReference>
<evidence type="ECO:0000256" key="1">
    <source>
        <dbReference type="SAM" id="MobiDB-lite"/>
    </source>
</evidence>
<feature type="compositionally biased region" description="Basic and acidic residues" evidence="1">
    <location>
        <begin position="471"/>
        <end position="485"/>
    </location>
</feature>
<dbReference type="Proteomes" id="UP000002630">
    <property type="component" value="Linkage Group LG13"/>
</dbReference>
<feature type="compositionally biased region" description="Basic and acidic residues" evidence="1">
    <location>
        <begin position="295"/>
        <end position="304"/>
    </location>
</feature>
<protein>
    <submittedName>
        <fullName evidence="2">Uncharacterized protein</fullName>
    </submittedName>
</protein>
<feature type="compositionally biased region" description="Basic and acidic residues" evidence="1">
    <location>
        <begin position="335"/>
        <end position="354"/>
    </location>
</feature>
<proteinExistence type="predicted"/>
<name>D8LM71_ECTSI</name>
<evidence type="ECO:0000313" key="2">
    <source>
        <dbReference type="EMBL" id="CBN79704.1"/>
    </source>
</evidence>